<dbReference type="eggNOG" id="ENOG502S8JP">
    <property type="taxonomic scope" value="Eukaryota"/>
</dbReference>
<evidence type="ECO:0000256" key="3">
    <source>
        <dbReference type="ARBA" id="ARBA00022490"/>
    </source>
</evidence>
<protein>
    <recommendedName>
        <fullName evidence="6">PEX18/PEX21 C-terminal domain-containing protein</fullName>
    </recommendedName>
</protein>
<dbReference type="RefSeq" id="XP_003684028.1">
    <property type="nucleotide sequence ID" value="XM_003683980.1"/>
</dbReference>
<dbReference type="Proteomes" id="UP000005666">
    <property type="component" value="Chromosome 1"/>
</dbReference>
<dbReference type="STRING" id="1071381.G8BNW6"/>
<dbReference type="InterPro" id="IPR056940">
    <property type="entry name" value="PEX18_PEX21_C"/>
</dbReference>
<keyword evidence="4" id="KW-0832">Ubl conjugation</keyword>
<dbReference type="HOGENOM" id="CLU_980651_0_0_1"/>
<proteinExistence type="predicted"/>
<feature type="domain" description="PEX18/PEX21 C-terminal" evidence="6">
    <location>
        <begin position="196"/>
        <end position="256"/>
    </location>
</feature>
<keyword evidence="8" id="KW-1185">Reference proteome</keyword>
<keyword evidence="3" id="KW-0963">Cytoplasm</keyword>
<evidence type="ECO:0000256" key="5">
    <source>
        <dbReference type="ARBA" id="ARBA00023140"/>
    </source>
</evidence>
<dbReference type="KEGG" id="tpf:TPHA_0A05190"/>
<evidence type="ECO:0000313" key="8">
    <source>
        <dbReference type="Proteomes" id="UP000005666"/>
    </source>
</evidence>
<dbReference type="GeneID" id="11532737"/>
<sequence>MMASFCQVNPLQQLVTKNDGENSQWFNIQNKNGSQSISASRAVHDNIERNFINKNDQEYLIGNNINDNLPEAGSRGYRLHNEINTNSFVEEFSKVQVQDHMEFSDTYKKLYDKYENYQKDSQYSYNASPLHGFNERQNLHGQAELFNGQTFNQSYNRNEMVEISALESQFNEQFDKLENELHLTEEEDQVEKSILEEEITFRNTASELINTVSNSINENSTIMTNEMLSSKIANSKFFNMMNNVNNGKMALNANKYEFISKETGETVGNKYSMVADKVNDHQNK</sequence>
<gene>
    <name evidence="7" type="primary">TPHA0A05190</name>
    <name evidence="7" type="ordered locus">TPHA_0A05190</name>
</gene>
<comment type="subcellular location">
    <subcellularLocation>
        <location evidence="2">Cytoplasm</location>
    </subcellularLocation>
    <subcellularLocation>
        <location evidence="1">Peroxisome</location>
    </subcellularLocation>
</comment>
<dbReference type="Pfam" id="PF25098">
    <property type="entry name" value="PEX18_PEX21_C"/>
    <property type="match status" value="1"/>
</dbReference>
<accession>G8BNW6</accession>
<dbReference type="GO" id="GO:0005777">
    <property type="term" value="C:peroxisome"/>
    <property type="evidence" value="ECO:0007669"/>
    <property type="project" value="UniProtKB-SubCell"/>
</dbReference>
<evidence type="ECO:0000313" key="7">
    <source>
        <dbReference type="EMBL" id="CCE61594.1"/>
    </source>
</evidence>
<keyword evidence="5" id="KW-0576">Peroxisome</keyword>
<evidence type="ECO:0000256" key="2">
    <source>
        <dbReference type="ARBA" id="ARBA00004496"/>
    </source>
</evidence>
<dbReference type="AlphaFoldDB" id="G8BNW6"/>
<dbReference type="Gene3D" id="6.10.280.230">
    <property type="match status" value="1"/>
</dbReference>
<evidence type="ECO:0000256" key="1">
    <source>
        <dbReference type="ARBA" id="ARBA00004275"/>
    </source>
</evidence>
<organism evidence="7 8">
    <name type="scientific">Tetrapisispora phaffii (strain ATCC 24235 / CBS 4417 / NBRC 1672 / NRRL Y-8282 / UCD 70-5)</name>
    <name type="common">Yeast</name>
    <name type="synonym">Fabospora phaffii</name>
    <dbReference type="NCBI Taxonomy" id="1071381"/>
    <lineage>
        <taxon>Eukaryota</taxon>
        <taxon>Fungi</taxon>
        <taxon>Dikarya</taxon>
        <taxon>Ascomycota</taxon>
        <taxon>Saccharomycotina</taxon>
        <taxon>Saccharomycetes</taxon>
        <taxon>Saccharomycetales</taxon>
        <taxon>Saccharomycetaceae</taxon>
        <taxon>Tetrapisispora</taxon>
    </lineage>
</organism>
<evidence type="ECO:0000259" key="6">
    <source>
        <dbReference type="Pfam" id="PF25098"/>
    </source>
</evidence>
<dbReference type="EMBL" id="HE612856">
    <property type="protein sequence ID" value="CCE61594.1"/>
    <property type="molecule type" value="Genomic_DNA"/>
</dbReference>
<evidence type="ECO:0000256" key="4">
    <source>
        <dbReference type="ARBA" id="ARBA00022843"/>
    </source>
</evidence>
<dbReference type="OMA" id="NENSTIM"/>
<reference evidence="7 8" key="1">
    <citation type="journal article" date="2011" name="Proc. Natl. Acad. Sci. U.S.A.">
        <title>Evolutionary erosion of yeast sex chromosomes by mating-type switching accidents.</title>
        <authorList>
            <person name="Gordon J.L."/>
            <person name="Armisen D."/>
            <person name="Proux-Wera E."/>
            <person name="Oheigeartaigh S.S."/>
            <person name="Byrne K.P."/>
            <person name="Wolfe K.H."/>
        </authorList>
    </citation>
    <scope>NUCLEOTIDE SEQUENCE [LARGE SCALE GENOMIC DNA]</scope>
    <source>
        <strain evidence="8">ATCC 24235 / CBS 4417 / NBRC 1672 / NRRL Y-8282 / UCD 70-5</strain>
    </source>
</reference>
<dbReference type="OrthoDB" id="4035272at2759"/>
<name>G8BNW6_TETPH</name>